<organism evidence="3 4">
    <name type="scientific">Hoeflea marina</name>
    <dbReference type="NCBI Taxonomy" id="274592"/>
    <lineage>
        <taxon>Bacteria</taxon>
        <taxon>Pseudomonadati</taxon>
        <taxon>Pseudomonadota</taxon>
        <taxon>Alphaproteobacteria</taxon>
        <taxon>Hyphomicrobiales</taxon>
        <taxon>Rhizobiaceae</taxon>
        <taxon>Hoeflea</taxon>
    </lineage>
</organism>
<dbReference type="InterPro" id="IPR035093">
    <property type="entry name" value="RelE/ParE_toxin_dom_sf"/>
</dbReference>
<dbReference type="Proteomes" id="UP000246352">
    <property type="component" value="Unassembled WGS sequence"/>
</dbReference>
<dbReference type="AlphaFoldDB" id="A0A317PML2"/>
<evidence type="ECO:0000256" key="2">
    <source>
        <dbReference type="ARBA" id="ARBA00022649"/>
    </source>
</evidence>
<dbReference type="PANTHER" id="PTHR33755">
    <property type="entry name" value="TOXIN PARE1-RELATED"/>
    <property type="match status" value="1"/>
</dbReference>
<dbReference type="InterPro" id="IPR051803">
    <property type="entry name" value="TA_system_RelE-like_toxin"/>
</dbReference>
<dbReference type="OrthoDB" id="8369899at2"/>
<evidence type="ECO:0000256" key="1">
    <source>
        <dbReference type="ARBA" id="ARBA00006226"/>
    </source>
</evidence>
<dbReference type="Pfam" id="PF05016">
    <property type="entry name" value="ParE_toxin"/>
    <property type="match status" value="1"/>
</dbReference>
<accession>A0A317PML2</accession>
<proteinExistence type="inferred from homology"/>
<evidence type="ECO:0000313" key="4">
    <source>
        <dbReference type="Proteomes" id="UP000246352"/>
    </source>
</evidence>
<comment type="similarity">
    <text evidence="1">Belongs to the RelE toxin family.</text>
</comment>
<reference evidence="3 4" key="1">
    <citation type="submission" date="2018-05" db="EMBL/GenBank/DDBJ databases">
        <title>Genomic Encyclopedia of Type Strains, Phase IV (KMG-IV): sequencing the most valuable type-strain genomes for metagenomic binning, comparative biology and taxonomic classification.</title>
        <authorList>
            <person name="Goeker M."/>
        </authorList>
    </citation>
    <scope>NUCLEOTIDE SEQUENCE [LARGE SCALE GENOMIC DNA]</scope>
    <source>
        <strain evidence="3 4">DSM 16791</strain>
    </source>
</reference>
<dbReference type="EMBL" id="QGTR01000002">
    <property type="protein sequence ID" value="PWW01996.1"/>
    <property type="molecule type" value="Genomic_DNA"/>
</dbReference>
<gene>
    <name evidence="3" type="ORF">DFR52_102661</name>
</gene>
<dbReference type="InterPro" id="IPR007712">
    <property type="entry name" value="RelE/ParE_toxin"/>
</dbReference>
<keyword evidence="4" id="KW-1185">Reference proteome</keyword>
<evidence type="ECO:0000313" key="3">
    <source>
        <dbReference type="EMBL" id="PWW01996.1"/>
    </source>
</evidence>
<sequence>MNRELVYTPAALADLEEIFWFIAADNPPRARSYVAEIEQACRNLCGTPLMGRTRSDIRPGLYVFPLWRRIVIAYELPDDRVDVLRIFSGGRDYEALMAGD</sequence>
<protein>
    <submittedName>
        <fullName evidence="3">Toxin ParE1/3/4</fullName>
    </submittedName>
</protein>
<name>A0A317PML2_9HYPH</name>
<keyword evidence="2" id="KW-1277">Toxin-antitoxin system</keyword>
<dbReference type="RefSeq" id="WP_110031734.1">
    <property type="nucleotide sequence ID" value="NZ_QGTR01000002.1"/>
</dbReference>
<comment type="caution">
    <text evidence="3">The sequence shown here is derived from an EMBL/GenBank/DDBJ whole genome shotgun (WGS) entry which is preliminary data.</text>
</comment>
<dbReference type="Gene3D" id="3.30.2310.20">
    <property type="entry name" value="RelE-like"/>
    <property type="match status" value="1"/>
</dbReference>